<name>A0A419SY89_9FIRM</name>
<evidence type="ECO:0000313" key="1">
    <source>
        <dbReference type="EMBL" id="RKD30217.1"/>
    </source>
</evidence>
<evidence type="ECO:0000313" key="2">
    <source>
        <dbReference type="Proteomes" id="UP000284277"/>
    </source>
</evidence>
<dbReference type="Proteomes" id="UP000284277">
    <property type="component" value="Unassembled WGS sequence"/>
</dbReference>
<accession>A0A419SY89</accession>
<dbReference type="RefSeq" id="WP_120197740.1">
    <property type="nucleotide sequence ID" value="NZ_MCIA01000031.1"/>
</dbReference>
<dbReference type="AlphaFoldDB" id="A0A419SY89"/>
<reference evidence="1 2" key="1">
    <citation type="submission" date="2016-08" db="EMBL/GenBank/DDBJ databases">
        <title>A new outlook on sporulation: Clostridium algidixylanolyticum.</title>
        <authorList>
            <person name="Poppleton D.I."/>
            <person name="Gribaldo S."/>
        </authorList>
    </citation>
    <scope>NUCLEOTIDE SEQUENCE [LARGE SCALE GENOMIC DNA]</scope>
    <source>
        <strain evidence="1 2">SPL73</strain>
    </source>
</reference>
<dbReference type="EMBL" id="MCIA01000031">
    <property type="protein sequence ID" value="RKD30217.1"/>
    <property type="molecule type" value="Genomic_DNA"/>
</dbReference>
<sequence length="104" mass="12015">MSIKGCRLLWLKLQIEGRRFLKIPFPISLFIFYELLDCFLDVLNVGCFFAPKATNSNSTSKVTIYTVRELVIVVMKLLDSLAQNESYDLVNVKTDKVNILIRIR</sequence>
<proteinExistence type="predicted"/>
<organism evidence="1 2">
    <name type="scientific">Lacrimispora algidixylanolytica</name>
    <dbReference type="NCBI Taxonomy" id="94868"/>
    <lineage>
        <taxon>Bacteria</taxon>
        <taxon>Bacillati</taxon>
        <taxon>Bacillota</taxon>
        <taxon>Clostridia</taxon>
        <taxon>Lachnospirales</taxon>
        <taxon>Lachnospiraceae</taxon>
        <taxon>Lacrimispora</taxon>
    </lineage>
</organism>
<keyword evidence="2" id="KW-1185">Reference proteome</keyword>
<dbReference type="OrthoDB" id="1779525at2"/>
<protein>
    <submittedName>
        <fullName evidence="1">Uncharacterized protein</fullName>
    </submittedName>
</protein>
<gene>
    <name evidence="1" type="ORF">BET01_06380</name>
</gene>
<comment type="caution">
    <text evidence="1">The sequence shown here is derived from an EMBL/GenBank/DDBJ whole genome shotgun (WGS) entry which is preliminary data.</text>
</comment>